<sequence>MARSTPSLYPPTLPSDDVDPFYEEEMQPSRRAPTPPPTTRMKSPSGWPYATVSPRPLQLKPKPAQEYRPPSPPASTSSHAHTPPSEESDTSTKSPLFINRNVDPAGRGAPIRPQRSARRALDRQKSVS</sequence>
<feature type="region of interest" description="Disordered" evidence="1">
    <location>
        <begin position="1"/>
        <end position="128"/>
    </location>
</feature>
<organism evidence="2 3">
    <name type="scientific">Jaapia argillacea MUCL 33604</name>
    <dbReference type="NCBI Taxonomy" id="933084"/>
    <lineage>
        <taxon>Eukaryota</taxon>
        <taxon>Fungi</taxon>
        <taxon>Dikarya</taxon>
        <taxon>Basidiomycota</taxon>
        <taxon>Agaricomycotina</taxon>
        <taxon>Agaricomycetes</taxon>
        <taxon>Agaricomycetidae</taxon>
        <taxon>Jaapiales</taxon>
        <taxon>Jaapiaceae</taxon>
        <taxon>Jaapia</taxon>
    </lineage>
</organism>
<dbReference type="Proteomes" id="UP000027265">
    <property type="component" value="Unassembled WGS sequence"/>
</dbReference>
<feature type="compositionally biased region" description="Low complexity" evidence="1">
    <location>
        <begin position="74"/>
        <end position="85"/>
    </location>
</feature>
<dbReference type="HOGENOM" id="CLU_1959891_0_0_1"/>
<dbReference type="AlphaFoldDB" id="A0A067QJ87"/>
<accession>A0A067QJ87</accession>
<evidence type="ECO:0000313" key="2">
    <source>
        <dbReference type="EMBL" id="KDQ63582.1"/>
    </source>
</evidence>
<keyword evidence="3" id="KW-1185">Reference proteome</keyword>
<feature type="compositionally biased region" description="Acidic residues" evidence="1">
    <location>
        <begin position="16"/>
        <end position="26"/>
    </location>
</feature>
<protein>
    <submittedName>
        <fullName evidence="2">Uncharacterized protein</fullName>
    </submittedName>
</protein>
<evidence type="ECO:0000256" key="1">
    <source>
        <dbReference type="SAM" id="MobiDB-lite"/>
    </source>
</evidence>
<dbReference type="InParanoid" id="A0A067QJ87"/>
<gene>
    <name evidence="2" type="ORF">JAAARDRAFT_29603</name>
</gene>
<feature type="compositionally biased region" description="Basic and acidic residues" evidence="1">
    <location>
        <begin position="119"/>
        <end position="128"/>
    </location>
</feature>
<dbReference type="EMBL" id="KL197710">
    <property type="protein sequence ID" value="KDQ63582.1"/>
    <property type="molecule type" value="Genomic_DNA"/>
</dbReference>
<evidence type="ECO:0000313" key="3">
    <source>
        <dbReference type="Proteomes" id="UP000027265"/>
    </source>
</evidence>
<reference evidence="3" key="1">
    <citation type="journal article" date="2014" name="Proc. Natl. Acad. Sci. U.S.A.">
        <title>Extensive sampling of basidiomycete genomes demonstrates inadequacy of the white-rot/brown-rot paradigm for wood decay fungi.</title>
        <authorList>
            <person name="Riley R."/>
            <person name="Salamov A.A."/>
            <person name="Brown D.W."/>
            <person name="Nagy L.G."/>
            <person name="Floudas D."/>
            <person name="Held B.W."/>
            <person name="Levasseur A."/>
            <person name="Lombard V."/>
            <person name="Morin E."/>
            <person name="Otillar R."/>
            <person name="Lindquist E.A."/>
            <person name="Sun H."/>
            <person name="LaButti K.M."/>
            <person name="Schmutz J."/>
            <person name="Jabbour D."/>
            <person name="Luo H."/>
            <person name="Baker S.E."/>
            <person name="Pisabarro A.G."/>
            <person name="Walton J.D."/>
            <person name="Blanchette R.A."/>
            <person name="Henrissat B."/>
            <person name="Martin F."/>
            <person name="Cullen D."/>
            <person name="Hibbett D.S."/>
            <person name="Grigoriev I.V."/>
        </authorList>
    </citation>
    <scope>NUCLEOTIDE SEQUENCE [LARGE SCALE GENOMIC DNA]</scope>
    <source>
        <strain evidence="3">MUCL 33604</strain>
    </source>
</reference>
<proteinExistence type="predicted"/>
<name>A0A067QJ87_9AGAM</name>